<comment type="caution">
    <text evidence="1">The sequence shown here is derived from an EMBL/GenBank/DDBJ whole genome shotgun (WGS) entry which is preliminary data.</text>
</comment>
<dbReference type="RefSeq" id="XP_047774358.1">
    <property type="nucleotide sequence ID" value="XM_047917710.1"/>
</dbReference>
<reference evidence="1 2" key="1">
    <citation type="journal article" date="2021" name="Environ. Microbiol.">
        <title>Gene family expansions and transcriptome signatures uncover fungal adaptations to wood decay.</title>
        <authorList>
            <person name="Hage H."/>
            <person name="Miyauchi S."/>
            <person name="Viragh M."/>
            <person name="Drula E."/>
            <person name="Min B."/>
            <person name="Chaduli D."/>
            <person name="Navarro D."/>
            <person name="Favel A."/>
            <person name="Norest M."/>
            <person name="Lesage-Meessen L."/>
            <person name="Balint B."/>
            <person name="Merenyi Z."/>
            <person name="de Eugenio L."/>
            <person name="Morin E."/>
            <person name="Martinez A.T."/>
            <person name="Baldrian P."/>
            <person name="Stursova M."/>
            <person name="Martinez M.J."/>
            <person name="Novotny C."/>
            <person name="Magnuson J.K."/>
            <person name="Spatafora J.W."/>
            <person name="Maurice S."/>
            <person name="Pangilinan J."/>
            <person name="Andreopoulos W."/>
            <person name="LaButti K."/>
            <person name="Hundley H."/>
            <person name="Na H."/>
            <person name="Kuo A."/>
            <person name="Barry K."/>
            <person name="Lipzen A."/>
            <person name="Henrissat B."/>
            <person name="Riley R."/>
            <person name="Ahrendt S."/>
            <person name="Nagy L.G."/>
            <person name="Grigoriev I.V."/>
            <person name="Martin F."/>
            <person name="Rosso M.N."/>
        </authorList>
    </citation>
    <scope>NUCLEOTIDE SEQUENCE [LARGE SCALE GENOMIC DNA]</scope>
    <source>
        <strain evidence="1 2">CIRM-BRFM 1785</strain>
    </source>
</reference>
<proteinExistence type="predicted"/>
<name>A0ABQ8K3J2_9APHY</name>
<keyword evidence="2" id="KW-1185">Reference proteome</keyword>
<organism evidence="1 2">
    <name type="scientific">Rhodofomes roseus</name>
    <dbReference type="NCBI Taxonomy" id="34475"/>
    <lineage>
        <taxon>Eukaryota</taxon>
        <taxon>Fungi</taxon>
        <taxon>Dikarya</taxon>
        <taxon>Basidiomycota</taxon>
        <taxon>Agaricomycotina</taxon>
        <taxon>Agaricomycetes</taxon>
        <taxon>Polyporales</taxon>
        <taxon>Rhodofomes</taxon>
    </lineage>
</organism>
<dbReference type="EMBL" id="JADCUA010000027">
    <property type="protein sequence ID" value="KAH9831197.1"/>
    <property type="molecule type" value="Genomic_DNA"/>
</dbReference>
<protein>
    <submittedName>
        <fullName evidence="1">Uncharacterized protein</fullName>
    </submittedName>
</protein>
<evidence type="ECO:0000313" key="2">
    <source>
        <dbReference type="Proteomes" id="UP000814176"/>
    </source>
</evidence>
<evidence type="ECO:0000313" key="1">
    <source>
        <dbReference type="EMBL" id="KAH9831197.1"/>
    </source>
</evidence>
<dbReference type="GeneID" id="71998442"/>
<sequence>MASSADAVALAPELSSLPIHAICLPGAVVCLAIGSFNTGAGGSVTKCDREEPRTSISISMMPRSCFLHTFLIWMCSDTRRLPPRRAYRVHRHHARRRTATCANSASEIPQNPPGGLVGDDMRRLGDKYERNDQERWEDNLGAYLCPVGSLYASVNIVCSGAPKR</sequence>
<dbReference type="Proteomes" id="UP000814176">
    <property type="component" value="Unassembled WGS sequence"/>
</dbReference>
<gene>
    <name evidence="1" type="ORF">C8Q71DRAFT_309305</name>
</gene>
<accession>A0ABQ8K3J2</accession>